<gene>
    <name evidence="1" type="ORF">E2C01_002946</name>
</gene>
<dbReference type="Proteomes" id="UP000324222">
    <property type="component" value="Unassembled WGS sequence"/>
</dbReference>
<proteinExistence type="predicted"/>
<evidence type="ECO:0000313" key="2">
    <source>
        <dbReference type="Proteomes" id="UP000324222"/>
    </source>
</evidence>
<dbReference type="AlphaFoldDB" id="A0A5B7CKU6"/>
<dbReference type="EMBL" id="VSRR010000110">
    <property type="protein sequence ID" value="MPC10312.1"/>
    <property type="molecule type" value="Genomic_DNA"/>
</dbReference>
<evidence type="ECO:0000313" key="1">
    <source>
        <dbReference type="EMBL" id="MPC10312.1"/>
    </source>
</evidence>
<sequence>MPHEARSWCFSNTVLILCQTLWLCLRLSVIYRGLSLALCFQDGGHLANHVSAFIRVCLCRCEGAKRKDGESANVSVLYFIIFYVFLDEIKDIHVFPWISKQFRNIMMHDNIGIIIFISLLV</sequence>
<accession>A0A5B7CKU6</accession>
<name>A0A5B7CKU6_PORTR</name>
<organism evidence="1 2">
    <name type="scientific">Portunus trituberculatus</name>
    <name type="common">Swimming crab</name>
    <name type="synonym">Neptunus trituberculatus</name>
    <dbReference type="NCBI Taxonomy" id="210409"/>
    <lineage>
        <taxon>Eukaryota</taxon>
        <taxon>Metazoa</taxon>
        <taxon>Ecdysozoa</taxon>
        <taxon>Arthropoda</taxon>
        <taxon>Crustacea</taxon>
        <taxon>Multicrustacea</taxon>
        <taxon>Malacostraca</taxon>
        <taxon>Eumalacostraca</taxon>
        <taxon>Eucarida</taxon>
        <taxon>Decapoda</taxon>
        <taxon>Pleocyemata</taxon>
        <taxon>Brachyura</taxon>
        <taxon>Eubrachyura</taxon>
        <taxon>Portunoidea</taxon>
        <taxon>Portunidae</taxon>
        <taxon>Portuninae</taxon>
        <taxon>Portunus</taxon>
    </lineage>
</organism>
<reference evidence="1 2" key="1">
    <citation type="submission" date="2019-05" db="EMBL/GenBank/DDBJ databases">
        <title>Another draft genome of Portunus trituberculatus and its Hox gene families provides insights of decapod evolution.</title>
        <authorList>
            <person name="Jeong J.-H."/>
            <person name="Song I."/>
            <person name="Kim S."/>
            <person name="Choi T."/>
            <person name="Kim D."/>
            <person name="Ryu S."/>
            <person name="Kim W."/>
        </authorList>
    </citation>
    <scope>NUCLEOTIDE SEQUENCE [LARGE SCALE GENOMIC DNA]</scope>
    <source>
        <tissue evidence="1">Muscle</tissue>
    </source>
</reference>
<comment type="caution">
    <text evidence="1">The sequence shown here is derived from an EMBL/GenBank/DDBJ whole genome shotgun (WGS) entry which is preliminary data.</text>
</comment>
<protein>
    <submittedName>
        <fullName evidence="1">Uncharacterized protein</fullName>
    </submittedName>
</protein>
<keyword evidence="2" id="KW-1185">Reference proteome</keyword>